<organism evidence="1 2">
    <name type="scientific">Bacillus thuringiensis</name>
    <dbReference type="NCBI Taxonomy" id="1428"/>
    <lineage>
        <taxon>Bacteria</taxon>
        <taxon>Bacillati</taxon>
        <taxon>Bacillota</taxon>
        <taxon>Bacilli</taxon>
        <taxon>Bacillales</taxon>
        <taxon>Bacillaceae</taxon>
        <taxon>Bacillus</taxon>
        <taxon>Bacillus cereus group</taxon>
    </lineage>
</organism>
<dbReference type="Proteomes" id="UP000224003">
    <property type="component" value="Unassembled WGS sequence"/>
</dbReference>
<protein>
    <submittedName>
        <fullName evidence="1">Uncharacterized protein</fullName>
    </submittedName>
</protein>
<dbReference type="EMBL" id="NUVX01000039">
    <property type="protein sequence ID" value="PFJ36710.1"/>
    <property type="molecule type" value="Genomic_DNA"/>
</dbReference>
<dbReference type="RefSeq" id="WP_098006900.1">
    <property type="nucleotide sequence ID" value="NZ_NUVX01000039.1"/>
</dbReference>
<evidence type="ECO:0000313" key="1">
    <source>
        <dbReference type="EMBL" id="PFJ36710.1"/>
    </source>
</evidence>
<sequence length="293" mass="33716">MLENTVVEKIVRKILVSQHLKEVETRFEYPVYVDYHDQVSESQLKEISQSEDKMECFYNALYDFASDLENNTRDALIDIIQRNWNTEEHGEFDLYSDSINDFIGEVVDIQFPYEHYLKQKICVNLLVDTGDGNHDYTLNNFASYNSSEDEEIEEESSILWLVKQQGYTKEQLLAAIKHSNYHNDSKLLKSVHTECVNVTSHMNALAFFVQMTLEDFIKFTDNSNSLVLSSNTSCGLYDLWNGAGGSLDISLEKDVEIPSELIRAHIDGMRGYGVSSVYGISTKFWRDTVISFK</sequence>
<comment type="caution">
    <text evidence="1">The sequence shown here is derived from an EMBL/GenBank/DDBJ whole genome shotgun (WGS) entry which is preliminary data.</text>
</comment>
<gene>
    <name evidence="1" type="ORF">COJ15_22490</name>
</gene>
<dbReference type="AlphaFoldDB" id="A0A9X6WLQ3"/>
<evidence type="ECO:0000313" key="2">
    <source>
        <dbReference type="Proteomes" id="UP000224003"/>
    </source>
</evidence>
<name>A0A9X6WLQ3_BACTU</name>
<proteinExistence type="predicted"/>
<reference evidence="1 2" key="1">
    <citation type="submission" date="2017-09" db="EMBL/GenBank/DDBJ databases">
        <title>Large-scale bioinformatics analysis of Bacillus genomes uncovers conserved roles of natural products in bacterial physiology.</title>
        <authorList>
            <consortium name="Agbiome Team Llc"/>
            <person name="Bleich R.M."/>
            <person name="Grubbs K.J."/>
            <person name="Santa Maria K.C."/>
            <person name="Allen S.E."/>
            <person name="Farag S."/>
            <person name="Shank E.A."/>
            <person name="Bowers A."/>
        </authorList>
    </citation>
    <scope>NUCLEOTIDE SEQUENCE [LARGE SCALE GENOMIC DNA]</scope>
    <source>
        <strain evidence="1 2">AFS085496</strain>
    </source>
</reference>
<accession>A0A9X6WLQ3</accession>